<dbReference type="Pfam" id="PF01839">
    <property type="entry name" value="FG-GAP"/>
    <property type="match status" value="4"/>
</dbReference>
<dbReference type="GO" id="GO:0005178">
    <property type="term" value="F:integrin binding"/>
    <property type="evidence" value="ECO:0007669"/>
    <property type="project" value="TreeGrafter"/>
</dbReference>
<sequence length="1121" mass="122120">MCVGVWVACVGVWVGVVVSFNLETEDFVTHGGPRGSKFGFSVSHHRDTAGAWVLVGAPEAQTSQPEVWQGGAVYRCHPAVSGSCEPVPFDLTGNHYDNDNGQQMDNKSMQWFGASLASQSGVIVACAPRYVWFSVKRNRREPVGNCFYTTGRDTHTYQMYSPCMTPSWGYHRQGSCQAGISTTLTQNGNRLYVGAVGSYYWQGQVFYQNLLNRQEALATGEGPKVDDMSYLGYSAASGDFTGDGVDDLVVGMPRGNDLTGQVVVLEERLTILYNISGDQVGSYFGYSVAVVDSDGDQLMDIAVGAPWYTDPHSSSDYEVGMVALYLQTPQHNFQRSTRLTGVKSRSHFGLALTSLGDIDRDGYQDLAVGAPMDGPKGQGGVYIYLGSPEGLSSKPSQVLLGEEMSRGGAPTFGWSLAGGEDLDGNEYPDLLVGAYDANSVFVLRARPVVHTHASLKFKSESGIVDLEVLRCSLQDRTEVPCVSLQYCLKYTGHRVPSTLKMEVWLQVDTKAELAPRMFFLQREGHTLHNLTLELRKSVEHCATIYTYLTRDPGDKLTPLVAEMSSSLLQQDTLLLLLPEDDQEVMYPHEAAAAAAAARDTLPRQRRRRGLRPILAPSGAGAALPTATIYIKNNCGGDNICVPDLVIDLNMDAAEYVLGSPRDLLAQVTVRNTGEDAFLAKLQVKVPRGATFSRFLLQENTASDVTPICSAVTKTSSEEVICDVGNPLPSEALVVLQLVFQPTPHLLNTSSLDFHITASSANPEDPATTLDNHAALALPVTVRSDINIKGISIPDEPFDYNASMYGIGLVGDHGQLTHERQVGPEVMHVYDITNRGPSDLPAAYIILLWPSRTLSQDPLLYMLETPMVSSPAVCHSLPHINYLGLEVDKASHHLPDTSDSTSGPGGISRTGSTSPRLPEDSGEVLNDQAEGLHRRRHDRHHQRGRRSDLDLEGLEEELSCGPTNCTRMVCSVAPLAASHSVVIRVRSRLWVDTLRKVGMPQVKISSRVMVAAARGSTSGTGEEWWHQSDATTSDHQTAEDNSSSRRGLWSRTVTTVVRTGPEEQRSSLKWVVVVGSILAGLLLLALLSTLLWAMGFFKRQRPHDKTETEPLNTNGYYGNGTS</sequence>
<dbReference type="GO" id="GO:0007157">
    <property type="term" value="P:heterophilic cell-cell adhesion via plasma membrane cell adhesion molecules"/>
    <property type="evidence" value="ECO:0007669"/>
    <property type="project" value="UniProtKB-ARBA"/>
</dbReference>
<keyword evidence="6 13" id="KW-0130">Cell adhesion</keyword>
<dbReference type="AlphaFoldDB" id="A0AAW0WTY2"/>
<feature type="repeat" description="FG-GAP" evidence="12">
    <location>
        <begin position="217"/>
        <end position="269"/>
    </location>
</feature>
<dbReference type="Gene3D" id="2.60.40.1460">
    <property type="entry name" value="Integrin domains. Chain A, domain 2"/>
    <property type="match status" value="1"/>
</dbReference>
<dbReference type="PROSITE" id="PS51470">
    <property type="entry name" value="FG_GAP"/>
    <property type="match status" value="5"/>
</dbReference>
<accession>A0AAW0WTY2</accession>
<dbReference type="Pfam" id="PF20806">
    <property type="entry name" value="Integrin_A_Ig_3"/>
    <property type="match status" value="1"/>
</dbReference>
<dbReference type="Pfam" id="PF20805">
    <property type="entry name" value="Integrin_A_Ig_2"/>
    <property type="match status" value="1"/>
</dbReference>
<dbReference type="InterPro" id="IPR048286">
    <property type="entry name" value="Integrin_alpha_Ig-like_3"/>
</dbReference>
<keyword evidence="7 13" id="KW-1133">Transmembrane helix</keyword>
<dbReference type="Proteomes" id="UP001445076">
    <property type="component" value="Unassembled WGS sequence"/>
</dbReference>
<dbReference type="Gene3D" id="2.60.40.1510">
    <property type="entry name" value="ntegrin, alpha v. Chain A, domain 3"/>
    <property type="match status" value="1"/>
</dbReference>
<keyword evidence="4 13" id="KW-0732">Signal</keyword>
<keyword evidence="5" id="KW-0677">Repeat</keyword>
<comment type="subcellular location">
    <subcellularLocation>
        <location evidence="1 13">Membrane</location>
        <topology evidence="1 13">Single-pass type I membrane protein</topology>
    </subcellularLocation>
</comment>
<keyword evidence="9 13" id="KW-0472">Membrane</keyword>
<proteinExistence type="inferred from homology"/>
<evidence type="ECO:0000256" key="12">
    <source>
        <dbReference type="PROSITE-ProRule" id="PRU00803"/>
    </source>
</evidence>
<comment type="caution">
    <text evidence="18">The sequence shown here is derived from an EMBL/GenBank/DDBJ whole genome shotgun (WGS) entry which is preliminary data.</text>
</comment>
<evidence type="ECO:0000256" key="13">
    <source>
        <dbReference type="RuleBase" id="RU003762"/>
    </source>
</evidence>
<dbReference type="Pfam" id="PF08441">
    <property type="entry name" value="Integrin_A_Ig_1"/>
    <property type="match status" value="1"/>
</dbReference>
<dbReference type="GO" id="GO:0008305">
    <property type="term" value="C:integrin complex"/>
    <property type="evidence" value="ECO:0007669"/>
    <property type="project" value="InterPro"/>
</dbReference>
<dbReference type="InterPro" id="IPR032695">
    <property type="entry name" value="Integrin_dom_sf"/>
</dbReference>
<keyword evidence="10 13" id="KW-0675">Receptor</keyword>
<dbReference type="PANTHER" id="PTHR23220:SF133">
    <property type="entry name" value="INTEGRIN ALPHA-PS2"/>
    <property type="match status" value="1"/>
</dbReference>
<feature type="compositionally biased region" description="Polar residues" evidence="14">
    <location>
        <begin position="1027"/>
        <end position="1045"/>
    </location>
</feature>
<dbReference type="SUPFAM" id="SSF69179">
    <property type="entry name" value="Integrin domains"/>
    <property type="match status" value="3"/>
</dbReference>
<evidence type="ECO:0000256" key="7">
    <source>
        <dbReference type="ARBA" id="ARBA00022989"/>
    </source>
</evidence>
<dbReference type="InterPro" id="IPR028994">
    <property type="entry name" value="Integrin_alpha_N"/>
</dbReference>
<evidence type="ECO:0008006" key="20">
    <source>
        <dbReference type="Google" id="ProtNLM"/>
    </source>
</evidence>
<evidence type="ECO:0000259" key="15">
    <source>
        <dbReference type="Pfam" id="PF08441"/>
    </source>
</evidence>
<name>A0AAW0WTY2_CHEQU</name>
<evidence type="ECO:0000256" key="11">
    <source>
        <dbReference type="ARBA" id="ARBA00023180"/>
    </source>
</evidence>
<dbReference type="Gene3D" id="2.130.10.130">
    <property type="entry name" value="Integrin alpha, N-terminal"/>
    <property type="match status" value="1"/>
</dbReference>
<feature type="region of interest" description="Disordered" evidence="14">
    <location>
        <begin position="1017"/>
        <end position="1045"/>
    </location>
</feature>
<reference evidence="18 19" key="1">
    <citation type="journal article" date="2024" name="BMC Genomics">
        <title>Genome assembly of redclaw crayfish (Cherax quadricarinatus) provides insights into its immune adaptation and hypoxia tolerance.</title>
        <authorList>
            <person name="Liu Z."/>
            <person name="Zheng J."/>
            <person name="Li H."/>
            <person name="Fang K."/>
            <person name="Wang S."/>
            <person name="He J."/>
            <person name="Zhou D."/>
            <person name="Weng S."/>
            <person name="Chi M."/>
            <person name="Gu Z."/>
            <person name="He J."/>
            <person name="Li F."/>
            <person name="Wang M."/>
        </authorList>
    </citation>
    <scope>NUCLEOTIDE SEQUENCE [LARGE SCALE GENOMIC DNA]</scope>
    <source>
        <strain evidence="18">ZL_2023a</strain>
    </source>
</reference>
<evidence type="ECO:0000256" key="3">
    <source>
        <dbReference type="ARBA" id="ARBA00022692"/>
    </source>
</evidence>
<dbReference type="GO" id="GO:0007160">
    <property type="term" value="P:cell-matrix adhesion"/>
    <property type="evidence" value="ECO:0007669"/>
    <property type="project" value="TreeGrafter"/>
</dbReference>
<dbReference type="InterPro" id="IPR013519">
    <property type="entry name" value="Int_alpha_beta-p"/>
</dbReference>
<keyword evidence="3 13" id="KW-0812">Transmembrane</keyword>
<evidence type="ECO:0000256" key="14">
    <source>
        <dbReference type="SAM" id="MobiDB-lite"/>
    </source>
</evidence>
<evidence type="ECO:0000256" key="2">
    <source>
        <dbReference type="ARBA" id="ARBA00008054"/>
    </source>
</evidence>
<dbReference type="PRINTS" id="PR01185">
    <property type="entry name" value="INTEGRINA"/>
</dbReference>
<evidence type="ECO:0000256" key="10">
    <source>
        <dbReference type="ARBA" id="ARBA00023170"/>
    </source>
</evidence>
<dbReference type="Gene3D" id="1.20.5.930">
    <property type="entry name" value="Bicelle-embedded integrin alpha(iib) transmembrane segment"/>
    <property type="match status" value="1"/>
</dbReference>
<keyword evidence="8 13" id="KW-0401">Integrin</keyword>
<dbReference type="GO" id="GO:0048513">
    <property type="term" value="P:animal organ development"/>
    <property type="evidence" value="ECO:0007669"/>
    <property type="project" value="UniProtKB-ARBA"/>
</dbReference>
<dbReference type="PANTHER" id="PTHR23220">
    <property type="entry name" value="INTEGRIN ALPHA"/>
    <property type="match status" value="1"/>
</dbReference>
<dbReference type="InterPro" id="IPR000413">
    <property type="entry name" value="Integrin_alpha"/>
</dbReference>
<evidence type="ECO:0000259" key="16">
    <source>
        <dbReference type="Pfam" id="PF20805"/>
    </source>
</evidence>
<keyword evidence="11" id="KW-0325">Glycoprotein</keyword>
<comment type="similarity">
    <text evidence="2 13">Belongs to the integrin alpha chain family.</text>
</comment>
<feature type="transmembrane region" description="Helical" evidence="13">
    <location>
        <begin position="1069"/>
        <end position="1092"/>
    </location>
</feature>
<evidence type="ECO:0000313" key="19">
    <source>
        <dbReference type="Proteomes" id="UP001445076"/>
    </source>
</evidence>
<feature type="signal peptide" evidence="13">
    <location>
        <begin position="1"/>
        <end position="19"/>
    </location>
</feature>
<feature type="repeat" description="FG-GAP" evidence="12">
    <location>
        <begin position="397"/>
        <end position="460"/>
    </location>
</feature>
<evidence type="ECO:0000256" key="6">
    <source>
        <dbReference type="ARBA" id="ARBA00022889"/>
    </source>
</evidence>
<dbReference type="EMBL" id="JARKIK010000062">
    <property type="protein sequence ID" value="KAK8730930.1"/>
    <property type="molecule type" value="Genomic_DNA"/>
</dbReference>
<feature type="region of interest" description="Disordered" evidence="14">
    <location>
        <begin position="1101"/>
        <end position="1121"/>
    </location>
</feature>
<dbReference type="Gene3D" id="2.60.40.1530">
    <property type="entry name" value="ntegrin, alpha v. Chain A, domain 4"/>
    <property type="match status" value="1"/>
</dbReference>
<evidence type="ECO:0000313" key="18">
    <source>
        <dbReference type="EMBL" id="KAK8730930.1"/>
    </source>
</evidence>
<dbReference type="InterPro" id="IPR013649">
    <property type="entry name" value="Integrin_alpha_Ig-like_1"/>
</dbReference>
<feature type="region of interest" description="Disordered" evidence="14">
    <location>
        <begin position="892"/>
        <end position="922"/>
    </location>
</feature>
<feature type="chain" id="PRO_5043113075" description="Integrin alpha-2 domain-containing protein" evidence="13">
    <location>
        <begin position="20"/>
        <end position="1121"/>
    </location>
</feature>
<dbReference type="GO" id="GO:0007229">
    <property type="term" value="P:integrin-mediated signaling pathway"/>
    <property type="evidence" value="ECO:0007669"/>
    <property type="project" value="UniProtKB-KW"/>
</dbReference>
<feature type="repeat" description="FG-GAP" evidence="12">
    <location>
        <begin position="270"/>
        <end position="334"/>
    </location>
</feature>
<feature type="repeat" description="FG-GAP" evidence="12">
    <location>
        <begin position="24"/>
        <end position="85"/>
    </location>
</feature>
<feature type="domain" description="Integrin alpha second immunoglobulin-like" evidence="16">
    <location>
        <begin position="634"/>
        <end position="772"/>
    </location>
</feature>
<dbReference type="InterPro" id="IPR048285">
    <property type="entry name" value="Integrin_alpha_Ig-like_2"/>
</dbReference>
<gene>
    <name evidence="18" type="ORF">OTU49_007707</name>
</gene>
<evidence type="ECO:0000256" key="8">
    <source>
        <dbReference type="ARBA" id="ARBA00023037"/>
    </source>
</evidence>
<feature type="repeat" description="FG-GAP" evidence="12">
    <location>
        <begin position="335"/>
        <end position="393"/>
    </location>
</feature>
<dbReference type="GO" id="GO:0009897">
    <property type="term" value="C:external side of plasma membrane"/>
    <property type="evidence" value="ECO:0007669"/>
    <property type="project" value="TreeGrafter"/>
</dbReference>
<organism evidence="18 19">
    <name type="scientific">Cherax quadricarinatus</name>
    <name type="common">Australian red claw crayfish</name>
    <dbReference type="NCBI Taxonomy" id="27406"/>
    <lineage>
        <taxon>Eukaryota</taxon>
        <taxon>Metazoa</taxon>
        <taxon>Ecdysozoa</taxon>
        <taxon>Arthropoda</taxon>
        <taxon>Crustacea</taxon>
        <taxon>Multicrustacea</taxon>
        <taxon>Malacostraca</taxon>
        <taxon>Eumalacostraca</taxon>
        <taxon>Eucarida</taxon>
        <taxon>Decapoda</taxon>
        <taxon>Pleocyemata</taxon>
        <taxon>Astacidea</taxon>
        <taxon>Parastacoidea</taxon>
        <taxon>Parastacidae</taxon>
        <taxon>Cherax</taxon>
    </lineage>
</organism>
<dbReference type="GO" id="GO:0033627">
    <property type="term" value="P:cell adhesion mediated by integrin"/>
    <property type="evidence" value="ECO:0007669"/>
    <property type="project" value="TreeGrafter"/>
</dbReference>
<protein>
    <recommendedName>
        <fullName evidence="20">Integrin alpha-2 domain-containing protein</fullName>
    </recommendedName>
</protein>
<dbReference type="SMART" id="SM00191">
    <property type="entry name" value="Int_alpha"/>
    <property type="match status" value="5"/>
</dbReference>
<evidence type="ECO:0000259" key="17">
    <source>
        <dbReference type="Pfam" id="PF20806"/>
    </source>
</evidence>
<dbReference type="SUPFAM" id="SSF69318">
    <property type="entry name" value="Integrin alpha N-terminal domain"/>
    <property type="match status" value="1"/>
</dbReference>
<evidence type="ECO:0000256" key="4">
    <source>
        <dbReference type="ARBA" id="ARBA00022729"/>
    </source>
</evidence>
<feature type="domain" description="Integrin alpha third immunoglobulin-like" evidence="17">
    <location>
        <begin position="802"/>
        <end position="1009"/>
    </location>
</feature>
<evidence type="ECO:0000256" key="1">
    <source>
        <dbReference type="ARBA" id="ARBA00004479"/>
    </source>
</evidence>
<evidence type="ECO:0000256" key="9">
    <source>
        <dbReference type="ARBA" id="ARBA00023136"/>
    </source>
</evidence>
<keyword evidence="19" id="KW-1185">Reference proteome</keyword>
<feature type="domain" description="Integrin alpha first immunoglubulin-like" evidence="15">
    <location>
        <begin position="445"/>
        <end position="569"/>
    </location>
</feature>
<dbReference type="InterPro" id="IPR013517">
    <property type="entry name" value="FG-GAP"/>
</dbReference>
<evidence type="ECO:0000256" key="5">
    <source>
        <dbReference type="ARBA" id="ARBA00022737"/>
    </source>
</evidence>